<keyword evidence="2" id="KW-0813">Transport</keyword>
<dbReference type="InterPro" id="IPR052156">
    <property type="entry name" value="BCAA_Transport_ATP-bd_LivF"/>
</dbReference>
<keyword evidence="3" id="KW-0547">Nucleotide-binding</keyword>
<gene>
    <name evidence="7" type="ordered locus">Hqrw_3145</name>
</gene>
<dbReference type="GO" id="GO:0005524">
    <property type="term" value="F:ATP binding"/>
    <property type="evidence" value="ECO:0007669"/>
    <property type="project" value="UniProtKB-KW"/>
</dbReference>
<dbReference type="InterPro" id="IPR003439">
    <property type="entry name" value="ABC_transporter-like_ATP-bd"/>
</dbReference>
<dbReference type="Gene3D" id="3.40.50.300">
    <property type="entry name" value="P-loop containing nucleotide triphosphate hydrolases"/>
    <property type="match status" value="1"/>
</dbReference>
<dbReference type="SUPFAM" id="SSF52540">
    <property type="entry name" value="P-loop containing nucleoside triphosphate hydrolases"/>
    <property type="match status" value="1"/>
</dbReference>
<evidence type="ECO:0000313" key="7">
    <source>
        <dbReference type="EMBL" id="CCC40930.1"/>
    </source>
</evidence>
<organism evidence="7 8">
    <name type="scientific">Haloquadratum walsbyi (strain DSM 16854 / JCM 12705 / C23)</name>
    <dbReference type="NCBI Taxonomy" id="768065"/>
    <lineage>
        <taxon>Archaea</taxon>
        <taxon>Methanobacteriati</taxon>
        <taxon>Methanobacteriota</taxon>
        <taxon>Stenosarchaea group</taxon>
        <taxon>Halobacteria</taxon>
        <taxon>Halobacteriales</taxon>
        <taxon>Haloferacaceae</taxon>
        <taxon>Haloquadratum</taxon>
    </lineage>
</organism>
<dbReference type="SMART" id="SM00382">
    <property type="entry name" value="AAA"/>
    <property type="match status" value="1"/>
</dbReference>
<dbReference type="InterPro" id="IPR003593">
    <property type="entry name" value="AAA+_ATPase"/>
</dbReference>
<proteinExistence type="inferred from homology"/>
<dbReference type="RefSeq" id="WP_014556426.1">
    <property type="nucleotide sequence ID" value="NC_017459.1"/>
</dbReference>
<evidence type="ECO:0000256" key="4">
    <source>
        <dbReference type="ARBA" id="ARBA00022840"/>
    </source>
</evidence>
<dbReference type="EMBL" id="FR746099">
    <property type="protein sequence ID" value="CCC40930.1"/>
    <property type="molecule type" value="Genomic_DNA"/>
</dbReference>
<accession>G0LJJ6</accession>
<protein>
    <submittedName>
        <fullName evidence="7">ABC-type transport system ATP-binding protein</fullName>
    </submittedName>
</protein>
<dbReference type="PANTHER" id="PTHR43820">
    <property type="entry name" value="HIGH-AFFINITY BRANCHED-CHAIN AMINO ACID TRANSPORT ATP-BINDING PROTEIN LIVF"/>
    <property type="match status" value="1"/>
</dbReference>
<reference evidence="7 8" key="1">
    <citation type="journal article" date="2011" name="PLoS ONE">
        <title>Haloquadratum walsbyi: limited diversity in a global pond.</title>
        <authorList>
            <person name="Dyall-Smith M."/>
            <person name="Pfeiffer F."/>
            <person name="Klee K."/>
            <person name="Palm P."/>
            <person name="Gross K."/>
            <person name="Schuster S.C."/>
            <person name="Rampp M."/>
            <person name="Oesterhelt D."/>
        </authorList>
    </citation>
    <scope>NUCLEOTIDE SEQUENCE [LARGE SCALE GENOMIC DNA]</scope>
    <source>
        <strain evidence="8">DSM 16854 / JCM 12705 / C23</strain>
    </source>
</reference>
<dbReference type="AlphaFoldDB" id="G0LJJ6"/>
<dbReference type="KEGG" id="hwc:Hqrw_3145"/>
<dbReference type="PROSITE" id="PS50893">
    <property type="entry name" value="ABC_TRANSPORTER_2"/>
    <property type="match status" value="1"/>
</dbReference>
<evidence type="ECO:0000256" key="1">
    <source>
        <dbReference type="ARBA" id="ARBA00005417"/>
    </source>
</evidence>
<name>G0LJJ6_HALWC</name>
<sequence>MLEISDAYIGYGDTTVVYGSSITVPEDSIVAVLGRNGVGKTTLLRGIMGQNTISEGEIVFEGTDIVNQPPYEIAAAGVALVPQSRDIFSILSVEDNIRMGSASSSERLLSGVDDEIYDYFPMLEQKADARGGTLSGGQQQQLAIARALNSDPKLLLLDEPSEGIQPSIVDDIRHRIKQIKTERNISVLIVEQNLDLALDLAEYCYIMEAGRVVEHGEPDELQQENKITENIEI</sequence>
<evidence type="ECO:0000256" key="5">
    <source>
        <dbReference type="ARBA" id="ARBA00022970"/>
    </source>
</evidence>
<evidence type="ECO:0000313" key="8">
    <source>
        <dbReference type="Proteomes" id="UP000007954"/>
    </source>
</evidence>
<keyword evidence="5" id="KW-0029">Amino-acid transport</keyword>
<evidence type="ECO:0000256" key="3">
    <source>
        <dbReference type="ARBA" id="ARBA00022741"/>
    </source>
</evidence>
<dbReference type="Proteomes" id="UP000007954">
    <property type="component" value="Chromosome"/>
</dbReference>
<dbReference type="Pfam" id="PF00005">
    <property type="entry name" value="ABC_tran"/>
    <property type="match status" value="1"/>
</dbReference>
<dbReference type="CDD" id="cd03224">
    <property type="entry name" value="ABC_TM1139_LivF_branched"/>
    <property type="match status" value="1"/>
</dbReference>
<keyword evidence="4 7" id="KW-0067">ATP-binding</keyword>
<evidence type="ECO:0000259" key="6">
    <source>
        <dbReference type="PROSITE" id="PS50893"/>
    </source>
</evidence>
<dbReference type="GO" id="GO:0015658">
    <property type="term" value="F:branched-chain amino acid transmembrane transporter activity"/>
    <property type="evidence" value="ECO:0007669"/>
    <property type="project" value="TreeGrafter"/>
</dbReference>
<dbReference type="GO" id="GO:0016887">
    <property type="term" value="F:ATP hydrolysis activity"/>
    <property type="evidence" value="ECO:0007669"/>
    <property type="project" value="InterPro"/>
</dbReference>
<dbReference type="PANTHER" id="PTHR43820:SF5">
    <property type="entry name" value="HIGH-AFFINITY BRANCHED-CHAIN AMINO ACID TRANSPORT ATP-BINDING PROTEIN"/>
    <property type="match status" value="1"/>
</dbReference>
<feature type="domain" description="ABC transporter" evidence="6">
    <location>
        <begin position="2"/>
        <end position="233"/>
    </location>
</feature>
<dbReference type="HOGENOM" id="CLU_000604_1_2_2"/>
<comment type="similarity">
    <text evidence="1">Belongs to the ABC transporter superfamily.</text>
</comment>
<evidence type="ECO:0000256" key="2">
    <source>
        <dbReference type="ARBA" id="ARBA00022448"/>
    </source>
</evidence>
<dbReference type="GeneID" id="12447940"/>
<dbReference type="InterPro" id="IPR027417">
    <property type="entry name" value="P-loop_NTPase"/>
</dbReference>
<dbReference type="GO" id="GO:0015807">
    <property type="term" value="P:L-amino acid transport"/>
    <property type="evidence" value="ECO:0007669"/>
    <property type="project" value="TreeGrafter"/>
</dbReference>